<dbReference type="PANTHER" id="PTHR48090:SF7">
    <property type="entry name" value="RFBJ PROTEIN"/>
    <property type="match status" value="1"/>
</dbReference>
<proteinExistence type="inferred from homology"/>
<gene>
    <name evidence="3" type="ORF">GHK86_04130</name>
</gene>
<dbReference type="Proteomes" id="UP000437736">
    <property type="component" value="Unassembled WGS sequence"/>
</dbReference>
<protein>
    <submittedName>
        <fullName evidence="3">Glycosyltransferase</fullName>
    </submittedName>
</protein>
<keyword evidence="4" id="KW-1185">Reference proteome</keyword>
<accession>A0ABW9QQ18</accession>
<comment type="similarity">
    <text evidence="1">Belongs to the glycosyltransferase 2 family.</text>
</comment>
<name>A0ABW9QQ18_9ACTN</name>
<dbReference type="InterPro" id="IPR050256">
    <property type="entry name" value="Glycosyltransferase_2"/>
</dbReference>
<feature type="domain" description="Glycosyltransferase 2-like" evidence="2">
    <location>
        <begin position="38"/>
        <end position="175"/>
    </location>
</feature>
<comment type="caution">
    <text evidence="3">The sequence shown here is derived from an EMBL/GenBank/DDBJ whole genome shotgun (WGS) entry which is preliminary data.</text>
</comment>
<dbReference type="SUPFAM" id="SSF53448">
    <property type="entry name" value="Nucleotide-diphospho-sugar transferases"/>
    <property type="match status" value="1"/>
</dbReference>
<evidence type="ECO:0000313" key="3">
    <source>
        <dbReference type="EMBL" id="MST31915.1"/>
    </source>
</evidence>
<dbReference type="InterPro" id="IPR001173">
    <property type="entry name" value="Glyco_trans_2-like"/>
</dbReference>
<evidence type="ECO:0000256" key="1">
    <source>
        <dbReference type="ARBA" id="ARBA00006739"/>
    </source>
</evidence>
<reference evidence="3 4" key="1">
    <citation type="submission" date="2019-11" db="EMBL/GenBank/DDBJ databases">
        <title>Acidiferrimicrobium australis gen. nov., sp. nov., an acidophilic and obligately heterotrophic, member of the Actinobacteria that catalyses dissimilatory oxido- reduction of iron isolated from metal-rich acidic water in Chile.</title>
        <authorList>
            <person name="Gonzalez D."/>
            <person name="Huber K."/>
            <person name="Hedrich S."/>
            <person name="Rojas-Villalobos C."/>
            <person name="Quatrini R."/>
            <person name="Dinamarca M.A."/>
            <person name="Schwarz A."/>
            <person name="Canales C."/>
            <person name="Nancucheo I."/>
        </authorList>
    </citation>
    <scope>NUCLEOTIDE SEQUENCE [LARGE SCALE GENOMIC DNA]</scope>
    <source>
        <strain evidence="3 4">USS-CCA1</strain>
    </source>
</reference>
<sequence length="257" mass="27888">MSPHVDWGASLDGVDIEGLPDGVEVAIRDSLLSQVPVSVVIPTLNEAENLPHVFARLPAGLHELIVVDGLSTDGTPERARALWPGVRVVNQSRPGKGNALATGFWAATGDIVVMLDADGSTDPREIPRFVAALLTGADVAKGTRFVTGGGSADITTIRRMGNWALTSVVNWLWSVDYSDLCYGYNAFWRRYLPDIVPDCNGFEVETLINIRAAKANLRIVEVPSFEADRVHGVSNLHARRDGMRVLRTIIAERVRPG</sequence>
<organism evidence="3 4">
    <name type="scientific">Acidiferrimicrobium australe</name>
    <dbReference type="NCBI Taxonomy" id="2664430"/>
    <lineage>
        <taxon>Bacteria</taxon>
        <taxon>Bacillati</taxon>
        <taxon>Actinomycetota</taxon>
        <taxon>Acidimicrobiia</taxon>
        <taxon>Acidimicrobiales</taxon>
        <taxon>Acidimicrobiaceae</taxon>
        <taxon>Acidiferrimicrobium</taxon>
    </lineage>
</organism>
<dbReference type="InterPro" id="IPR029044">
    <property type="entry name" value="Nucleotide-diphossugar_trans"/>
</dbReference>
<dbReference type="EMBL" id="WJHE01000174">
    <property type="protein sequence ID" value="MST31915.1"/>
    <property type="molecule type" value="Genomic_DNA"/>
</dbReference>
<dbReference type="Gene3D" id="3.90.550.10">
    <property type="entry name" value="Spore Coat Polysaccharide Biosynthesis Protein SpsA, Chain A"/>
    <property type="match status" value="1"/>
</dbReference>
<dbReference type="CDD" id="cd04179">
    <property type="entry name" value="DPM_DPG-synthase_like"/>
    <property type="match status" value="1"/>
</dbReference>
<dbReference type="Pfam" id="PF00535">
    <property type="entry name" value="Glycos_transf_2"/>
    <property type="match status" value="1"/>
</dbReference>
<dbReference type="PANTHER" id="PTHR48090">
    <property type="entry name" value="UNDECAPRENYL-PHOSPHATE 4-DEOXY-4-FORMAMIDO-L-ARABINOSE TRANSFERASE-RELATED"/>
    <property type="match status" value="1"/>
</dbReference>
<evidence type="ECO:0000313" key="4">
    <source>
        <dbReference type="Proteomes" id="UP000437736"/>
    </source>
</evidence>
<evidence type="ECO:0000259" key="2">
    <source>
        <dbReference type="Pfam" id="PF00535"/>
    </source>
</evidence>